<dbReference type="PROSITE" id="PS00676">
    <property type="entry name" value="SIGMA54_INTERACT_2"/>
    <property type="match status" value="1"/>
</dbReference>
<keyword evidence="3" id="KW-0805">Transcription regulation</keyword>
<name>A0A5C5Z022_9BACT</name>
<reference evidence="7 8" key="1">
    <citation type="submission" date="2019-02" db="EMBL/GenBank/DDBJ databases">
        <title>Deep-cultivation of Planctomycetes and their phenomic and genomic characterization uncovers novel biology.</title>
        <authorList>
            <person name="Wiegand S."/>
            <person name="Jogler M."/>
            <person name="Boedeker C."/>
            <person name="Pinto D."/>
            <person name="Vollmers J."/>
            <person name="Rivas-Marin E."/>
            <person name="Kohn T."/>
            <person name="Peeters S.H."/>
            <person name="Heuer A."/>
            <person name="Rast P."/>
            <person name="Oberbeckmann S."/>
            <person name="Bunk B."/>
            <person name="Jeske O."/>
            <person name="Meyerdierks A."/>
            <person name="Storesund J.E."/>
            <person name="Kallscheuer N."/>
            <person name="Luecker S."/>
            <person name="Lage O.M."/>
            <person name="Pohl T."/>
            <person name="Merkel B.J."/>
            <person name="Hornburger P."/>
            <person name="Mueller R.-W."/>
            <person name="Bruemmer F."/>
            <person name="Labrenz M."/>
            <person name="Spormann A.M."/>
            <person name="Op Den Camp H."/>
            <person name="Overmann J."/>
            <person name="Amann R."/>
            <person name="Jetten M.S.M."/>
            <person name="Mascher T."/>
            <person name="Medema M.H."/>
            <person name="Devos D.P."/>
            <person name="Kaster A.-K."/>
            <person name="Ovreas L."/>
            <person name="Rohde M."/>
            <person name="Galperin M.Y."/>
            <person name="Jogler C."/>
        </authorList>
    </citation>
    <scope>NUCLEOTIDE SEQUENCE [LARGE SCALE GENOMIC DNA]</scope>
    <source>
        <strain evidence="7 8">CA13</strain>
    </source>
</reference>
<dbReference type="InterPro" id="IPR025662">
    <property type="entry name" value="Sigma_54_int_dom_ATP-bd_1"/>
</dbReference>
<dbReference type="SUPFAM" id="SSF52540">
    <property type="entry name" value="P-loop containing nucleoside triphosphate hydrolases"/>
    <property type="match status" value="1"/>
</dbReference>
<dbReference type="InterPro" id="IPR027417">
    <property type="entry name" value="P-loop_NTPase"/>
</dbReference>
<evidence type="ECO:0000256" key="5">
    <source>
        <dbReference type="ARBA" id="ARBA00023163"/>
    </source>
</evidence>
<gene>
    <name evidence="7" type="primary">zraR_3</name>
    <name evidence="7" type="ORF">CA13_20890</name>
</gene>
<keyword evidence="4" id="KW-0238">DNA-binding</keyword>
<evidence type="ECO:0000256" key="3">
    <source>
        <dbReference type="ARBA" id="ARBA00023015"/>
    </source>
</evidence>
<keyword evidence="8" id="KW-1185">Reference proteome</keyword>
<dbReference type="PANTHER" id="PTHR32071:SF99">
    <property type="entry name" value="TRANSCRIPTIONAL REGULATORY PROTEIN"/>
    <property type="match status" value="1"/>
</dbReference>
<evidence type="ECO:0000256" key="4">
    <source>
        <dbReference type="ARBA" id="ARBA00023125"/>
    </source>
</evidence>
<evidence type="ECO:0000313" key="8">
    <source>
        <dbReference type="Proteomes" id="UP000315010"/>
    </source>
</evidence>
<accession>A0A5C5Z022</accession>
<dbReference type="FunFam" id="3.40.50.300:FF:000006">
    <property type="entry name" value="DNA-binding transcriptional regulator NtrC"/>
    <property type="match status" value="1"/>
</dbReference>
<dbReference type="InterPro" id="IPR058031">
    <property type="entry name" value="AAA_lid_NorR"/>
</dbReference>
<keyword evidence="5" id="KW-0804">Transcription</keyword>
<dbReference type="GO" id="GO:0005524">
    <property type="term" value="F:ATP binding"/>
    <property type="evidence" value="ECO:0007669"/>
    <property type="project" value="UniProtKB-KW"/>
</dbReference>
<protein>
    <submittedName>
        <fullName evidence="7">Transcriptional regulatory protein ZraR</fullName>
    </submittedName>
</protein>
<evidence type="ECO:0000256" key="1">
    <source>
        <dbReference type="ARBA" id="ARBA00022741"/>
    </source>
</evidence>
<evidence type="ECO:0000259" key="6">
    <source>
        <dbReference type="PROSITE" id="PS50045"/>
    </source>
</evidence>
<dbReference type="GO" id="GO:0003677">
    <property type="term" value="F:DNA binding"/>
    <property type="evidence" value="ECO:0007669"/>
    <property type="project" value="UniProtKB-KW"/>
</dbReference>
<comment type="caution">
    <text evidence="7">The sequence shown here is derived from an EMBL/GenBank/DDBJ whole genome shotgun (WGS) entry which is preliminary data.</text>
</comment>
<dbReference type="Gene3D" id="1.10.8.60">
    <property type="match status" value="1"/>
</dbReference>
<dbReference type="CDD" id="cd00009">
    <property type="entry name" value="AAA"/>
    <property type="match status" value="1"/>
</dbReference>
<sequence length="528" mass="57726">MKRILVSWIGRTDLKAMAASAPAQKSKSVRKIVGEGDAQAGIGPAKTLLDHESFDEVHLLSDYSPAASKEFATWLGCKPVLHAVELTNPSHHGEILDTVRPILERLQRKKDDELVFHLSPGTPAMAAIWILLGKSQYPATMYQTYNGAVSKTEIPFDITTDVLPGLLREPDRYWQHLATRTPQEVSGFESIVGESEAIKAAVGRAQRAAIHDVPVLILGESGTGKELFAEAIHKASHRGNQKIVSINCAAISRELLESELFGHVKGAFTGADKDRKGAFEEADGGTLFLDEVGDCDLAMQAKLLRALQPPPGEGPCQSVFRPVGATKDRVVDVRIIAATNKDLSAAITAGEFRDDLMYRLSIVTLKLPPLRQRSKDITQIAKSLLVGINSRLKKQGGTSYQDKSISADTIQFMQRYPWPGNVRELSNALVQASMMADGKALKPQDIAAAVAEFPSAKSDDAMNIPLGGDFVLESHLIDIQRHFLRRAMLEADGKVTKAAKLLGYKNYQTLSAQLERLDVEFEKETESK</sequence>
<keyword evidence="1" id="KW-0547">Nucleotide-binding</keyword>
<dbReference type="PANTHER" id="PTHR32071">
    <property type="entry name" value="TRANSCRIPTIONAL REGULATORY PROTEIN"/>
    <property type="match status" value="1"/>
</dbReference>
<dbReference type="PROSITE" id="PS00688">
    <property type="entry name" value="SIGMA54_INTERACT_3"/>
    <property type="match status" value="1"/>
</dbReference>
<evidence type="ECO:0000313" key="7">
    <source>
        <dbReference type="EMBL" id="TWT80644.1"/>
    </source>
</evidence>
<keyword evidence="2" id="KW-0067">ATP-binding</keyword>
<dbReference type="InterPro" id="IPR003593">
    <property type="entry name" value="AAA+_ATPase"/>
</dbReference>
<dbReference type="InterPro" id="IPR002078">
    <property type="entry name" value="Sigma_54_int"/>
</dbReference>
<proteinExistence type="predicted"/>
<dbReference type="PROSITE" id="PS00675">
    <property type="entry name" value="SIGMA54_INTERACT_1"/>
    <property type="match status" value="1"/>
</dbReference>
<dbReference type="InterPro" id="IPR025944">
    <property type="entry name" value="Sigma_54_int_dom_CS"/>
</dbReference>
<dbReference type="AlphaFoldDB" id="A0A5C5Z022"/>
<dbReference type="EMBL" id="SJPJ01000001">
    <property type="protein sequence ID" value="TWT80644.1"/>
    <property type="molecule type" value="Genomic_DNA"/>
</dbReference>
<dbReference type="Proteomes" id="UP000315010">
    <property type="component" value="Unassembled WGS sequence"/>
</dbReference>
<organism evidence="7 8">
    <name type="scientific">Novipirellula herctigrandis</name>
    <dbReference type="NCBI Taxonomy" id="2527986"/>
    <lineage>
        <taxon>Bacteria</taxon>
        <taxon>Pseudomonadati</taxon>
        <taxon>Planctomycetota</taxon>
        <taxon>Planctomycetia</taxon>
        <taxon>Pirellulales</taxon>
        <taxon>Pirellulaceae</taxon>
        <taxon>Novipirellula</taxon>
    </lineage>
</organism>
<dbReference type="GO" id="GO:0006355">
    <property type="term" value="P:regulation of DNA-templated transcription"/>
    <property type="evidence" value="ECO:0007669"/>
    <property type="project" value="InterPro"/>
</dbReference>
<dbReference type="Pfam" id="PF25601">
    <property type="entry name" value="AAA_lid_14"/>
    <property type="match status" value="1"/>
</dbReference>
<dbReference type="Gene3D" id="3.40.50.300">
    <property type="entry name" value="P-loop containing nucleotide triphosphate hydrolases"/>
    <property type="match status" value="1"/>
</dbReference>
<evidence type="ECO:0000256" key="2">
    <source>
        <dbReference type="ARBA" id="ARBA00022840"/>
    </source>
</evidence>
<dbReference type="Pfam" id="PF00158">
    <property type="entry name" value="Sigma54_activat"/>
    <property type="match status" value="1"/>
</dbReference>
<feature type="domain" description="Sigma-54 factor interaction" evidence="6">
    <location>
        <begin position="191"/>
        <end position="434"/>
    </location>
</feature>
<dbReference type="InterPro" id="IPR025943">
    <property type="entry name" value="Sigma_54_int_dom_ATP-bd_2"/>
</dbReference>
<dbReference type="SMART" id="SM00382">
    <property type="entry name" value="AAA"/>
    <property type="match status" value="1"/>
</dbReference>
<dbReference type="PROSITE" id="PS50045">
    <property type="entry name" value="SIGMA54_INTERACT_4"/>
    <property type="match status" value="1"/>
</dbReference>